<dbReference type="EMBL" id="CAXLJM020000105">
    <property type="protein sequence ID" value="CAL8134704.1"/>
    <property type="molecule type" value="Genomic_DNA"/>
</dbReference>
<organism evidence="1 2">
    <name type="scientific">Orchesella dallaii</name>
    <dbReference type="NCBI Taxonomy" id="48710"/>
    <lineage>
        <taxon>Eukaryota</taxon>
        <taxon>Metazoa</taxon>
        <taxon>Ecdysozoa</taxon>
        <taxon>Arthropoda</taxon>
        <taxon>Hexapoda</taxon>
        <taxon>Collembola</taxon>
        <taxon>Entomobryomorpha</taxon>
        <taxon>Entomobryoidea</taxon>
        <taxon>Orchesellidae</taxon>
        <taxon>Orchesellinae</taxon>
        <taxon>Orchesella</taxon>
    </lineage>
</organism>
<sequence length="75" mass="8239">MLLVGLLPLNINGEEEKDGLSLPASYKKRWVGKFGTGITYTLVDSPGLYEKEKDSNGLLLDACTPRALNAMLRKN</sequence>
<evidence type="ECO:0000313" key="1">
    <source>
        <dbReference type="EMBL" id="CAL8134704.1"/>
    </source>
</evidence>
<accession>A0ABP1RSJ8</accession>
<evidence type="ECO:0000313" key="2">
    <source>
        <dbReference type="Proteomes" id="UP001642540"/>
    </source>
</evidence>
<proteinExistence type="predicted"/>
<comment type="caution">
    <text evidence="1">The sequence shown here is derived from an EMBL/GenBank/DDBJ whole genome shotgun (WGS) entry which is preliminary data.</text>
</comment>
<reference evidence="1 2" key="1">
    <citation type="submission" date="2024-08" db="EMBL/GenBank/DDBJ databases">
        <authorList>
            <person name="Cucini C."/>
            <person name="Frati F."/>
        </authorList>
    </citation>
    <scope>NUCLEOTIDE SEQUENCE [LARGE SCALE GENOMIC DNA]</scope>
</reference>
<dbReference type="Proteomes" id="UP001642540">
    <property type="component" value="Unassembled WGS sequence"/>
</dbReference>
<protein>
    <submittedName>
        <fullName evidence="1">Uncharacterized protein</fullName>
    </submittedName>
</protein>
<name>A0ABP1RSJ8_9HEXA</name>
<keyword evidence="2" id="KW-1185">Reference proteome</keyword>
<gene>
    <name evidence="1" type="ORF">ODALV1_LOCUS25643</name>
</gene>